<dbReference type="SUPFAM" id="SSF56112">
    <property type="entry name" value="Protein kinase-like (PK-like)"/>
    <property type="match status" value="1"/>
</dbReference>
<evidence type="ECO:0000313" key="5">
    <source>
        <dbReference type="Proteomes" id="UP000324629"/>
    </source>
</evidence>
<evidence type="ECO:0000313" key="4">
    <source>
        <dbReference type="EMBL" id="KAA3672302.1"/>
    </source>
</evidence>
<dbReference type="Pfam" id="PF00069">
    <property type="entry name" value="Pkinase"/>
    <property type="match status" value="1"/>
</dbReference>
<feature type="non-terminal residue" evidence="4">
    <location>
        <position position="1"/>
    </location>
</feature>
<name>A0A5J4N9U3_9TREM</name>
<evidence type="ECO:0000256" key="2">
    <source>
        <dbReference type="ARBA" id="ARBA00022840"/>
    </source>
</evidence>
<dbReference type="Proteomes" id="UP000324629">
    <property type="component" value="Unassembled WGS sequence"/>
</dbReference>
<reference evidence="4 5" key="1">
    <citation type="journal article" date="2019" name="Gigascience">
        <title>Whole-genome sequence of the oriental lung fluke Paragonimus westermani.</title>
        <authorList>
            <person name="Oey H."/>
            <person name="Zakrzewski M."/>
            <person name="Narain K."/>
            <person name="Devi K.R."/>
            <person name="Agatsuma T."/>
            <person name="Nawaratna S."/>
            <person name="Gobert G.N."/>
            <person name="Jones M.K."/>
            <person name="Ragan M.A."/>
            <person name="McManus D.P."/>
            <person name="Krause L."/>
        </authorList>
    </citation>
    <scope>NUCLEOTIDE SEQUENCE [LARGE SCALE GENOMIC DNA]</scope>
    <source>
        <strain evidence="4 5">IND2009</strain>
    </source>
</reference>
<dbReference type="InterPro" id="IPR011009">
    <property type="entry name" value="Kinase-like_dom_sf"/>
</dbReference>
<keyword evidence="5" id="KW-1185">Reference proteome</keyword>
<dbReference type="InterPro" id="IPR050117">
    <property type="entry name" value="MAPK"/>
</dbReference>
<protein>
    <recommendedName>
        <fullName evidence="3">Protein kinase domain-containing protein</fullName>
    </recommendedName>
</protein>
<dbReference type="InterPro" id="IPR008271">
    <property type="entry name" value="Ser/Thr_kinase_AS"/>
</dbReference>
<organism evidence="4 5">
    <name type="scientific">Paragonimus westermani</name>
    <dbReference type="NCBI Taxonomy" id="34504"/>
    <lineage>
        <taxon>Eukaryota</taxon>
        <taxon>Metazoa</taxon>
        <taxon>Spiralia</taxon>
        <taxon>Lophotrochozoa</taxon>
        <taxon>Platyhelminthes</taxon>
        <taxon>Trematoda</taxon>
        <taxon>Digenea</taxon>
        <taxon>Plagiorchiida</taxon>
        <taxon>Troglotremata</taxon>
        <taxon>Troglotrematidae</taxon>
        <taxon>Paragonimus</taxon>
    </lineage>
</organism>
<proteinExistence type="predicted"/>
<gene>
    <name evidence="4" type="ORF">DEA37_0009453</name>
</gene>
<dbReference type="PROSITE" id="PS50011">
    <property type="entry name" value="PROTEIN_KINASE_DOM"/>
    <property type="match status" value="1"/>
</dbReference>
<evidence type="ECO:0000256" key="1">
    <source>
        <dbReference type="ARBA" id="ARBA00022741"/>
    </source>
</evidence>
<dbReference type="GO" id="GO:0005524">
    <property type="term" value="F:ATP binding"/>
    <property type="evidence" value="ECO:0007669"/>
    <property type="project" value="UniProtKB-KW"/>
</dbReference>
<dbReference type="AlphaFoldDB" id="A0A5J4N9U3"/>
<feature type="domain" description="Protein kinase" evidence="3">
    <location>
        <begin position="1"/>
        <end position="134"/>
    </location>
</feature>
<keyword evidence="2" id="KW-0067">ATP-binding</keyword>
<keyword evidence="1" id="KW-0547">Nucleotide-binding</keyword>
<sequence length="134" mass="14982">IIHRDIKPENVLISRTGVVKLCDFGFARVLAAPGEVYTDYVATRWYRAPELLVGDSKYGRTVVKAGATFFVTSFQYTSVVIPCYRNSRWQPWLHRVLAALVAHCPQLRASCADPMISQLITRMSLFGAQPGGCF</sequence>
<accession>A0A5J4N9U3</accession>
<dbReference type="Gene3D" id="1.10.510.10">
    <property type="entry name" value="Transferase(Phosphotransferase) domain 1"/>
    <property type="match status" value="1"/>
</dbReference>
<dbReference type="InterPro" id="IPR000719">
    <property type="entry name" value="Prot_kinase_dom"/>
</dbReference>
<evidence type="ECO:0000259" key="3">
    <source>
        <dbReference type="PROSITE" id="PS50011"/>
    </source>
</evidence>
<dbReference type="PROSITE" id="PS00108">
    <property type="entry name" value="PROTEIN_KINASE_ST"/>
    <property type="match status" value="1"/>
</dbReference>
<dbReference type="EMBL" id="QNGE01005073">
    <property type="protein sequence ID" value="KAA3672302.1"/>
    <property type="molecule type" value="Genomic_DNA"/>
</dbReference>
<dbReference type="PANTHER" id="PTHR24055">
    <property type="entry name" value="MITOGEN-ACTIVATED PROTEIN KINASE"/>
    <property type="match status" value="1"/>
</dbReference>
<dbReference type="GO" id="GO:0004672">
    <property type="term" value="F:protein kinase activity"/>
    <property type="evidence" value="ECO:0007669"/>
    <property type="project" value="InterPro"/>
</dbReference>
<comment type="caution">
    <text evidence="4">The sequence shown here is derived from an EMBL/GenBank/DDBJ whole genome shotgun (WGS) entry which is preliminary data.</text>
</comment>